<evidence type="ECO:0000259" key="11">
    <source>
        <dbReference type="PROSITE" id="PS50026"/>
    </source>
</evidence>
<feature type="domain" description="Peptidase M12B" evidence="13">
    <location>
        <begin position="205"/>
        <end position="396"/>
    </location>
</feature>
<keyword evidence="10" id="KW-0732">Signal</keyword>
<feature type="domain" description="Disintegrin" evidence="12">
    <location>
        <begin position="402"/>
        <end position="488"/>
    </location>
</feature>
<dbReference type="CDD" id="cd04269">
    <property type="entry name" value="ZnMc_adamalysin_II_like"/>
    <property type="match status" value="1"/>
</dbReference>
<organism evidence="14 15">
    <name type="scientific">Pteropus vampyrus</name>
    <name type="common">Large flying fox</name>
    <dbReference type="NCBI Taxonomy" id="132908"/>
    <lineage>
        <taxon>Eukaryota</taxon>
        <taxon>Metazoa</taxon>
        <taxon>Chordata</taxon>
        <taxon>Craniata</taxon>
        <taxon>Vertebrata</taxon>
        <taxon>Euteleostomi</taxon>
        <taxon>Mammalia</taxon>
        <taxon>Eutheria</taxon>
        <taxon>Laurasiatheria</taxon>
        <taxon>Chiroptera</taxon>
        <taxon>Yinpterochiroptera</taxon>
        <taxon>Pteropodoidea</taxon>
        <taxon>Pteropodidae</taxon>
        <taxon>Pteropodinae</taxon>
        <taxon>Pteropus</taxon>
    </lineage>
</organism>
<dbReference type="PANTHER" id="PTHR11905">
    <property type="entry name" value="ADAM A DISINTEGRIN AND METALLOPROTEASE DOMAIN"/>
    <property type="match status" value="1"/>
</dbReference>
<dbReference type="InterPro" id="IPR034027">
    <property type="entry name" value="Reprolysin_adamalysin"/>
</dbReference>
<evidence type="ECO:0000256" key="1">
    <source>
        <dbReference type="ARBA" id="ARBA00004479"/>
    </source>
</evidence>
<feature type="transmembrane region" description="Helical" evidence="9">
    <location>
        <begin position="691"/>
        <end position="711"/>
    </location>
</feature>
<dbReference type="InterPro" id="IPR000742">
    <property type="entry name" value="EGF"/>
</dbReference>
<dbReference type="GO" id="GO:0046872">
    <property type="term" value="F:metal ion binding"/>
    <property type="evidence" value="ECO:0007669"/>
    <property type="project" value="UniProtKB-KW"/>
</dbReference>
<feature type="signal peptide" evidence="10">
    <location>
        <begin position="1"/>
        <end position="29"/>
    </location>
</feature>
<keyword evidence="2 9" id="KW-0812">Transmembrane</keyword>
<keyword evidence="15" id="KW-0482">Metalloprotease</keyword>
<evidence type="ECO:0000256" key="5">
    <source>
        <dbReference type="ARBA" id="ARBA00023157"/>
    </source>
</evidence>
<dbReference type="PROSITE" id="PS50026">
    <property type="entry name" value="EGF_3"/>
    <property type="match status" value="1"/>
</dbReference>
<dbReference type="SMART" id="SM00608">
    <property type="entry name" value="ACR"/>
    <property type="match status" value="1"/>
</dbReference>
<evidence type="ECO:0000259" key="13">
    <source>
        <dbReference type="PROSITE" id="PS50215"/>
    </source>
</evidence>
<dbReference type="FunFam" id="4.10.70.10:FF:000001">
    <property type="entry name" value="Disintegrin and metalloproteinase domain-containing protein 22"/>
    <property type="match status" value="1"/>
</dbReference>
<dbReference type="GO" id="GO:1990913">
    <property type="term" value="C:sperm head plasma membrane"/>
    <property type="evidence" value="ECO:0007669"/>
    <property type="project" value="TreeGrafter"/>
</dbReference>
<proteinExistence type="predicted"/>
<dbReference type="PANTHER" id="PTHR11905:SF148">
    <property type="entry name" value="DISINTEGRIN AND METALLOPROTEINASE DOMAIN-CONTAINING PROTEIN 30"/>
    <property type="match status" value="1"/>
</dbReference>
<dbReference type="GO" id="GO:0004222">
    <property type="term" value="F:metalloendopeptidase activity"/>
    <property type="evidence" value="ECO:0007669"/>
    <property type="project" value="InterPro"/>
</dbReference>
<name>A0A6P3QQ28_PTEVA</name>
<dbReference type="InterPro" id="IPR002870">
    <property type="entry name" value="Peptidase_M12B_N"/>
</dbReference>
<dbReference type="GeneID" id="105297823"/>
<keyword evidence="7" id="KW-0245">EGF-like domain</keyword>
<dbReference type="InterPro" id="IPR036436">
    <property type="entry name" value="Disintegrin_dom_sf"/>
</dbReference>
<evidence type="ECO:0000259" key="12">
    <source>
        <dbReference type="PROSITE" id="PS50214"/>
    </source>
</evidence>
<dbReference type="PROSITE" id="PS50214">
    <property type="entry name" value="DISINTEGRIN_2"/>
    <property type="match status" value="1"/>
</dbReference>
<feature type="binding site" evidence="8">
    <location>
        <position position="344"/>
    </location>
    <ligand>
        <name>Zn(2+)</name>
        <dbReference type="ChEBI" id="CHEBI:29105"/>
        <note>catalytic</note>
    </ligand>
</feature>
<dbReference type="Proteomes" id="UP000515202">
    <property type="component" value="Unplaced"/>
</dbReference>
<dbReference type="SUPFAM" id="SSF55486">
    <property type="entry name" value="Metalloproteases ('zincins'), catalytic domain"/>
    <property type="match status" value="1"/>
</dbReference>
<feature type="disulfide bond" evidence="6">
    <location>
        <begin position="460"/>
        <end position="480"/>
    </location>
</feature>
<dbReference type="Pfam" id="PF01562">
    <property type="entry name" value="Pep_M12B_propep"/>
    <property type="match status" value="1"/>
</dbReference>
<accession>A0A6P3QQ28</accession>
<protein>
    <submittedName>
        <fullName evidence="15">Disintegrin and metalloproteinase domain-containing protein 30</fullName>
    </submittedName>
</protein>
<dbReference type="GO" id="GO:0009897">
    <property type="term" value="C:external side of plasma membrane"/>
    <property type="evidence" value="ECO:0007669"/>
    <property type="project" value="TreeGrafter"/>
</dbReference>
<sequence length="741" mass="83802">MRSARPLLSHGRPLPVLVLAALLVVDCLGKDLIFHPEWGFDSYEIAIPKKLSFRGGEPGVAKHLLYLLQVQGKKHVLHLWPKRFLLPRHLPVFSFTDGGELLEDHPYVPRDCNFMGLLEDVEDSEATFSTCSGGLRGVLKIDAQHYQIEPLQASSSFEHVVYHLKDEEFQNPICGLTGDDREQEMAQHEDVARVRGLRGPPMHQKYLELALIFDHERYLFSNSNLTNVINDAVLLTSIVDTYFQELRLRIQLSTIEVWTEQDKVNLSLPQLQQVLNQFLVYQRRVLSVKYSVDWTHLYIKRRYPDAFAGAWGKVCTKKKVGSVNIFPDVNILVPATYTAHNLGHSVGMEHDVLPYCQCKGRHDCIMGIGRNGFSNCSYIQFFNHVHKGADCLNNIPDKTYVVQRCGNKIVEENEECDCGSLEDCKGDQCCEPDCKFKHGVNCSTGLCCHNCHLRPSGYICRKEENECDLAEYCDGASNLCPNDTYKQDGTPCKYEAHCFRKGCRSTYMQCQNIFGPDAREAAHQCFEVVNLIGDQYGNCGIMGTKTYIKCTKQHSLCGRIQCINVRVLPDMPDHTTITSTHLQDENLMCWSIGYHLSLVALGIPDLGVINDGTSCGKDQICVNRTCMSKSILNFDCLPEKCNHRGFCNNNRNCHCMYGWEPPFCEEMGYGGSIDSGPPGPLKLDLPDSVKIVFLIFLRFILLAISVIIVIFRRLIRSYLQPQQKETPPPVTAEEPPKEKTV</sequence>
<feature type="binding site" evidence="8">
    <location>
        <position position="340"/>
    </location>
    <ligand>
        <name>Zn(2+)</name>
        <dbReference type="ChEBI" id="CHEBI:29105"/>
        <note>catalytic</note>
    </ligand>
</feature>
<dbReference type="SMART" id="SM00050">
    <property type="entry name" value="DISIN"/>
    <property type="match status" value="1"/>
</dbReference>
<keyword evidence="3 9" id="KW-1133">Transmembrane helix</keyword>
<dbReference type="GO" id="GO:0006508">
    <property type="term" value="P:proteolysis"/>
    <property type="evidence" value="ECO:0007669"/>
    <property type="project" value="InterPro"/>
</dbReference>
<evidence type="ECO:0000256" key="8">
    <source>
        <dbReference type="PROSITE-ProRule" id="PRU00276"/>
    </source>
</evidence>
<dbReference type="RefSeq" id="XP_011366986.1">
    <property type="nucleotide sequence ID" value="XM_011368684.2"/>
</dbReference>
<dbReference type="Pfam" id="PF01421">
    <property type="entry name" value="Reprolysin"/>
    <property type="match status" value="1"/>
</dbReference>
<dbReference type="Pfam" id="PF00200">
    <property type="entry name" value="Disintegrin"/>
    <property type="match status" value="1"/>
</dbReference>
<evidence type="ECO:0000256" key="3">
    <source>
        <dbReference type="ARBA" id="ARBA00022989"/>
    </source>
</evidence>
<comment type="caution">
    <text evidence="7">Lacks conserved residue(s) required for the propagation of feature annotation.</text>
</comment>
<evidence type="ECO:0000256" key="2">
    <source>
        <dbReference type="ARBA" id="ARBA00022692"/>
    </source>
</evidence>
<dbReference type="OrthoDB" id="5951731at2759"/>
<keyword evidence="15" id="KW-0378">Hydrolase</keyword>
<dbReference type="PROSITE" id="PS50215">
    <property type="entry name" value="ADAM_MEPRO"/>
    <property type="match status" value="1"/>
</dbReference>
<evidence type="ECO:0000256" key="4">
    <source>
        <dbReference type="ARBA" id="ARBA00023136"/>
    </source>
</evidence>
<feature type="chain" id="PRO_5028303048" evidence="10">
    <location>
        <begin position="30"/>
        <end position="741"/>
    </location>
</feature>
<evidence type="ECO:0000313" key="14">
    <source>
        <dbReference type="Proteomes" id="UP000515202"/>
    </source>
</evidence>
<dbReference type="PROSITE" id="PS01186">
    <property type="entry name" value="EGF_2"/>
    <property type="match status" value="1"/>
</dbReference>
<evidence type="ECO:0000313" key="15">
    <source>
        <dbReference type="RefSeq" id="XP_011366986.1"/>
    </source>
</evidence>
<dbReference type="GO" id="GO:0008584">
    <property type="term" value="P:male gonad development"/>
    <property type="evidence" value="ECO:0007669"/>
    <property type="project" value="TreeGrafter"/>
</dbReference>
<feature type="domain" description="EGF-like" evidence="11">
    <location>
        <begin position="632"/>
        <end position="665"/>
    </location>
</feature>
<dbReference type="InterPro" id="IPR018358">
    <property type="entry name" value="Disintegrin_CS"/>
</dbReference>
<dbReference type="Pfam" id="PF08516">
    <property type="entry name" value="ADAM_CR"/>
    <property type="match status" value="1"/>
</dbReference>
<dbReference type="InterPro" id="IPR001590">
    <property type="entry name" value="Peptidase_M12B"/>
</dbReference>
<dbReference type="InterPro" id="IPR006586">
    <property type="entry name" value="ADAM_Cys-rich"/>
</dbReference>
<keyword evidence="4 9" id="KW-0472">Membrane</keyword>
<evidence type="ECO:0000256" key="10">
    <source>
        <dbReference type="SAM" id="SignalP"/>
    </source>
</evidence>
<reference evidence="15" key="1">
    <citation type="submission" date="2025-08" db="UniProtKB">
        <authorList>
            <consortium name="RefSeq"/>
        </authorList>
    </citation>
    <scope>IDENTIFICATION</scope>
    <source>
        <tissue evidence="15">Kidney</tissue>
    </source>
</reference>
<evidence type="ECO:0000256" key="9">
    <source>
        <dbReference type="SAM" id="Phobius"/>
    </source>
</evidence>
<dbReference type="Gene3D" id="4.10.70.10">
    <property type="entry name" value="Disintegrin domain"/>
    <property type="match status" value="1"/>
</dbReference>
<dbReference type="InterPro" id="IPR024079">
    <property type="entry name" value="MetalloPept_cat_dom_sf"/>
</dbReference>
<keyword evidence="14" id="KW-1185">Reference proteome</keyword>
<dbReference type="AlphaFoldDB" id="A0A6P3QQ28"/>
<dbReference type="KEGG" id="pvp:105297823"/>
<dbReference type="Gene3D" id="3.40.390.10">
    <property type="entry name" value="Collagenase (Catalytic Domain)"/>
    <property type="match status" value="1"/>
</dbReference>
<feature type="binding site" evidence="8">
    <location>
        <position position="350"/>
    </location>
    <ligand>
        <name>Zn(2+)</name>
        <dbReference type="ChEBI" id="CHEBI:29105"/>
        <note>catalytic</note>
    </ligand>
</feature>
<keyword evidence="8" id="KW-0862">Zinc</keyword>
<evidence type="ECO:0000256" key="6">
    <source>
        <dbReference type="PROSITE-ProRule" id="PRU00068"/>
    </source>
</evidence>
<feature type="disulfide bond" evidence="7">
    <location>
        <begin position="655"/>
        <end position="664"/>
    </location>
</feature>
<dbReference type="InterPro" id="IPR001762">
    <property type="entry name" value="Disintegrin_dom"/>
</dbReference>
<dbReference type="SUPFAM" id="SSF57552">
    <property type="entry name" value="Blood coagulation inhibitor (disintegrin)"/>
    <property type="match status" value="1"/>
</dbReference>
<dbReference type="CTD" id="11085"/>
<keyword evidence="5 7" id="KW-1015">Disulfide bond</keyword>
<dbReference type="PROSITE" id="PS00427">
    <property type="entry name" value="DISINTEGRIN_1"/>
    <property type="match status" value="1"/>
</dbReference>
<keyword evidence="15" id="KW-0645">Protease</keyword>
<comment type="subcellular location">
    <subcellularLocation>
        <location evidence="1">Membrane</location>
        <topology evidence="1">Single-pass type I membrane protein</topology>
    </subcellularLocation>
</comment>
<evidence type="ECO:0000256" key="7">
    <source>
        <dbReference type="PROSITE-ProRule" id="PRU00076"/>
    </source>
</evidence>
<gene>
    <name evidence="15" type="primary">ADAM30</name>
</gene>
<keyword evidence="8" id="KW-0479">Metal-binding</keyword>